<dbReference type="AlphaFoldDB" id="A0A8J2L5A0"/>
<sequence>MLISKVDGRFAGQRIFGSGTPLHLDSLRRDKDEMHPSRPPSP</sequence>
<evidence type="ECO:0000313" key="2">
    <source>
        <dbReference type="EMBL" id="CAG7825325.1"/>
    </source>
</evidence>
<proteinExistence type="predicted"/>
<gene>
    <name evidence="2" type="ORF">AFUS01_LOCUS35441</name>
</gene>
<feature type="compositionally biased region" description="Basic and acidic residues" evidence="1">
    <location>
        <begin position="25"/>
        <end position="36"/>
    </location>
</feature>
<evidence type="ECO:0000313" key="3">
    <source>
        <dbReference type="Proteomes" id="UP000708208"/>
    </source>
</evidence>
<reference evidence="2" key="1">
    <citation type="submission" date="2021-06" db="EMBL/GenBank/DDBJ databases">
        <authorList>
            <person name="Hodson N. C."/>
            <person name="Mongue J. A."/>
            <person name="Jaron S. K."/>
        </authorList>
    </citation>
    <scope>NUCLEOTIDE SEQUENCE</scope>
</reference>
<keyword evidence="3" id="KW-1185">Reference proteome</keyword>
<feature type="region of interest" description="Disordered" evidence="1">
    <location>
        <begin position="17"/>
        <end position="42"/>
    </location>
</feature>
<feature type="non-terminal residue" evidence="2">
    <location>
        <position position="42"/>
    </location>
</feature>
<comment type="caution">
    <text evidence="2">The sequence shown here is derived from an EMBL/GenBank/DDBJ whole genome shotgun (WGS) entry which is preliminary data.</text>
</comment>
<accession>A0A8J2L5A0</accession>
<evidence type="ECO:0000256" key="1">
    <source>
        <dbReference type="SAM" id="MobiDB-lite"/>
    </source>
</evidence>
<dbReference type="EMBL" id="CAJVCH010535772">
    <property type="protein sequence ID" value="CAG7825325.1"/>
    <property type="molecule type" value="Genomic_DNA"/>
</dbReference>
<protein>
    <submittedName>
        <fullName evidence="2">Uncharacterized protein</fullName>
    </submittedName>
</protein>
<organism evidence="2 3">
    <name type="scientific">Allacma fusca</name>
    <dbReference type="NCBI Taxonomy" id="39272"/>
    <lineage>
        <taxon>Eukaryota</taxon>
        <taxon>Metazoa</taxon>
        <taxon>Ecdysozoa</taxon>
        <taxon>Arthropoda</taxon>
        <taxon>Hexapoda</taxon>
        <taxon>Collembola</taxon>
        <taxon>Symphypleona</taxon>
        <taxon>Sminthuridae</taxon>
        <taxon>Allacma</taxon>
    </lineage>
</organism>
<name>A0A8J2L5A0_9HEXA</name>
<dbReference type="Proteomes" id="UP000708208">
    <property type="component" value="Unassembled WGS sequence"/>
</dbReference>